<dbReference type="EMBL" id="BTGU01000004">
    <property type="protein sequence ID" value="GMN34302.1"/>
    <property type="molecule type" value="Genomic_DNA"/>
</dbReference>
<dbReference type="InterPro" id="IPR029058">
    <property type="entry name" value="AB_hydrolase_fold"/>
</dbReference>
<dbReference type="PANTHER" id="PTHR11802:SF450">
    <property type="entry name" value="SERINE CARBOXYPEPTIDASE-LIKE 7"/>
    <property type="match status" value="1"/>
</dbReference>
<dbReference type="Gene3D" id="3.40.50.1820">
    <property type="entry name" value="alpha/beta hydrolase"/>
    <property type="match status" value="1"/>
</dbReference>
<reference evidence="2" key="1">
    <citation type="submission" date="2023-07" db="EMBL/GenBank/DDBJ databases">
        <title>draft genome sequence of fig (Ficus carica).</title>
        <authorList>
            <person name="Takahashi T."/>
            <person name="Nishimura K."/>
        </authorList>
    </citation>
    <scope>NUCLEOTIDE SEQUENCE</scope>
</reference>
<dbReference type="GO" id="GO:0004185">
    <property type="term" value="F:serine-type carboxypeptidase activity"/>
    <property type="evidence" value="ECO:0007669"/>
    <property type="project" value="InterPro"/>
</dbReference>
<organism evidence="2 3">
    <name type="scientific">Ficus carica</name>
    <name type="common">Common fig</name>
    <dbReference type="NCBI Taxonomy" id="3494"/>
    <lineage>
        <taxon>Eukaryota</taxon>
        <taxon>Viridiplantae</taxon>
        <taxon>Streptophyta</taxon>
        <taxon>Embryophyta</taxon>
        <taxon>Tracheophyta</taxon>
        <taxon>Spermatophyta</taxon>
        <taxon>Magnoliopsida</taxon>
        <taxon>eudicotyledons</taxon>
        <taxon>Gunneridae</taxon>
        <taxon>Pentapetalae</taxon>
        <taxon>rosids</taxon>
        <taxon>fabids</taxon>
        <taxon>Rosales</taxon>
        <taxon>Moraceae</taxon>
        <taxon>Ficeae</taxon>
        <taxon>Ficus</taxon>
    </lineage>
</organism>
<dbReference type="GO" id="GO:0016747">
    <property type="term" value="F:acyltransferase activity, transferring groups other than amino-acyl groups"/>
    <property type="evidence" value="ECO:0007669"/>
    <property type="project" value="TreeGrafter"/>
</dbReference>
<accession>A0AA88CY80</accession>
<evidence type="ECO:0008006" key="4">
    <source>
        <dbReference type="Google" id="ProtNLM"/>
    </source>
</evidence>
<dbReference type="Pfam" id="PF00450">
    <property type="entry name" value="Peptidase_S10"/>
    <property type="match status" value="1"/>
</dbReference>
<name>A0AA88CY80_FICCA</name>
<dbReference type="SUPFAM" id="SSF53474">
    <property type="entry name" value="alpha/beta-Hydrolases"/>
    <property type="match status" value="1"/>
</dbReference>
<keyword evidence="3" id="KW-1185">Reference proteome</keyword>
<dbReference type="GO" id="GO:0006508">
    <property type="term" value="P:proteolysis"/>
    <property type="evidence" value="ECO:0007669"/>
    <property type="project" value="InterPro"/>
</dbReference>
<dbReference type="InterPro" id="IPR001563">
    <property type="entry name" value="Peptidase_S10"/>
</dbReference>
<gene>
    <name evidence="2" type="ORF">TIFTF001_004617</name>
</gene>
<evidence type="ECO:0000313" key="2">
    <source>
        <dbReference type="EMBL" id="GMN34302.1"/>
    </source>
</evidence>
<dbReference type="AlphaFoldDB" id="A0AA88CY80"/>
<proteinExistence type="inferred from homology"/>
<dbReference type="PANTHER" id="PTHR11802">
    <property type="entry name" value="SERINE PROTEASE FAMILY S10 SERINE CARBOXYPEPTIDASE"/>
    <property type="match status" value="1"/>
</dbReference>
<dbReference type="GO" id="GO:0019748">
    <property type="term" value="P:secondary metabolic process"/>
    <property type="evidence" value="ECO:0007669"/>
    <property type="project" value="TreeGrafter"/>
</dbReference>
<evidence type="ECO:0000313" key="3">
    <source>
        <dbReference type="Proteomes" id="UP001187192"/>
    </source>
</evidence>
<comment type="similarity">
    <text evidence="1">Belongs to the peptidase S10 family.</text>
</comment>
<protein>
    <recommendedName>
        <fullName evidence="4">Serine carboxypeptidase</fullName>
    </recommendedName>
</protein>
<evidence type="ECO:0000256" key="1">
    <source>
        <dbReference type="ARBA" id="ARBA00009431"/>
    </source>
</evidence>
<comment type="caution">
    <text evidence="2">The sequence shown here is derived from an EMBL/GenBank/DDBJ whole genome shotgun (WGS) entry which is preliminary data.</text>
</comment>
<sequence length="316" mass="36151">MNQGHWRPESDYFLVVLPTWLLAHPEFSSNPLYLGGDSYGGFIVPIVAEEIAKSIEASHTPEFNFHGYLVGNSITSPYYDDNFKVQFAHHMALISDELYESVKRTCEGQYQGNHDNYTPCANDLNAISLCTENLNEQQILEPKCKSIFSANGKMEEINRKLLLEKPSDPKWLQPSLSFGGPPPDYPEFGCRRYENLLAYFWANDKGVQRALHIKEGSIKTWIRCPKNLPYETQVESVVSYHQRLNSRGYRALVYSGDHDMTIPYIGTQAWIKSLNIPIVGQWRPWLVDDQIAGYVTEYSNGISFVTVKARTTFPRH</sequence>
<dbReference type="Proteomes" id="UP001187192">
    <property type="component" value="Unassembled WGS sequence"/>
</dbReference>